<dbReference type="GO" id="GO:0003824">
    <property type="term" value="F:catalytic activity"/>
    <property type="evidence" value="ECO:0007669"/>
    <property type="project" value="InterPro"/>
</dbReference>
<keyword evidence="1" id="KW-0863">Zinc-finger</keyword>
<dbReference type="InterPro" id="IPR005135">
    <property type="entry name" value="Endo/exonuclease/phosphatase"/>
</dbReference>
<feature type="compositionally biased region" description="Gly residues" evidence="2">
    <location>
        <begin position="328"/>
        <end position="350"/>
    </location>
</feature>
<feature type="domain" description="CCHC-type" evidence="3">
    <location>
        <begin position="495"/>
        <end position="508"/>
    </location>
</feature>
<dbReference type="InterPro" id="IPR036691">
    <property type="entry name" value="Endo/exonu/phosph_ase_sf"/>
</dbReference>
<dbReference type="SUPFAM" id="SSF56219">
    <property type="entry name" value="DNase I-like"/>
    <property type="match status" value="1"/>
</dbReference>
<evidence type="ECO:0000259" key="4">
    <source>
        <dbReference type="PROSITE" id="PS50878"/>
    </source>
</evidence>
<dbReference type="PROSITE" id="PS50878">
    <property type="entry name" value="RT_POL"/>
    <property type="match status" value="1"/>
</dbReference>
<dbReference type="PROSITE" id="PS50158">
    <property type="entry name" value="ZF_CCHC"/>
    <property type="match status" value="1"/>
</dbReference>
<dbReference type="Pfam" id="PF00078">
    <property type="entry name" value="RVT_1"/>
    <property type="match status" value="1"/>
</dbReference>
<dbReference type="PANTHER" id="PTHR33116">
    <property type="entry name" value="REVERSE TRANSCRIPTASE ZINC-BINDING DOMAIN-CONTAINING PROTEIN-RELATED-RELATED"/>
    <property type="match status" value="1"/>
</dbReference>
<dbReference type="Gene3D" id="4.10.60.10">
    <property type="entry name" value="Zinc finger, CCHC-type"/>
    <property type="match status" value="1"/>
</dbReference>
<dbReference type="InterPro" id="IPR000477">
    <property type="entry name" value="RT_dom"/>
</dbReference>
<dbReference type="Pfam" id="PF13966">
    <property type="entry name" value="zf-RVT"/>
    <property type="match status" value="1"/>
</dbReference>
<evidence type="ECO:0008006" key="7">
    <source>
        <dbReference type="Google" id="ProtNLM"/>
    </source>
</evidence>
<proteinExistence type="predicted"/>
<feature type="compositionally biased region" description="Gly residues" evidence="2">
    <location>
        <begin position="445"/>
        <end position="454"/>
    </location>
</feature>
<dbReference type="Gene3D" id="3.60.10.10">
    <property type="entry name" value="Endonuclease/exonuclease/phosphatase"/>
    <property type="match status" value="1"/>
</dbReference>
<dbReference type="GO" id="GO:0008270">
    <property type="term" value="F:zinc ion binding"/>
    <property type="evidence" value="ECO:0007669"/>
    <property type="project" value="UniProtKB-KW"/>
</dbReference>
<sequence length="2348" mass="257904">MGSPGLCSWPSPGEGMGRGRFWALELEDEEEEVREVEEEEVAIPAQEKDGSSGGGPTDAISLGSFIQRAEDLGGSLRLGRRAAFAPGGRRSRFGPAPPRRFHRLGDTGGFRRGGRRELGAESLGSPLAATSPEVRGTRGEGSPVSAPAAAAGAAASAPTTWTGERRARSLSPVGLCGMRSIGPAQRNPGGANGGGPDSVVCFAGVGGKELVLVGLEGEAHQSPGPGGALEVEEIEPVRSNFRWLWLPKGCADPTLGFLARHGEVRKRLGDPYAPPHRLLRKIPEAPPLLRSFAEAASMERGGDDGRKRRFDNGNGRRQDGGGREAGGRQEGGVGRQVSGGGGRFDGGGNRFDGSSRGEGFRSLEDGGGRQEERYRYVEAGGSRQAGGYRGQDEDLRYHDRGGERWGQPPPRWSEQDRREEEEARIWEQQLGGASARGQGDRPGFSGPGDRGLGQGRQQTAARAKGKKGAGPEQAQQKAKNKIGAAKTGAPIGGECFKCGLQGHFQSECTFQPLCVICSSEGHASADCPAKRNILRLQSMGHAITGGGFFNIDVEPLSRKGDTGEVFAAAIKFATAPLSGEQLNEELKLMVDENWDWQVCRVSESEFTVVFPSRETRRMCTVSGKLYLPVSQSETTIREAFLAPRPSLVLPSAWVKLTGVPEDLLTKERIQAAFVMVGRIIDVDELSLLKWDREPIRVRVQCRYPERIKGSIQIFVNGEGFTVGLQVEPQPRGSGGGAGGGPPPPPPPPRDEEEDEESDDVSSEGEWKHGRRNKDKSEQTKDSAKEQDHGKGQERTMEVGEGDQRDSPAFFGPVEREVPEGSALFQYGSNLGKELGGLTGGGLSEMPSSDISMLEFTSMGEDSFQGGTGSVLSAEVASTGQEPGVVDSPSALGPPLKLPRLERGEKEVWPPEEGQGAVDTVVASAEKAPDTQSLQQQALADLQVAKGPRSRAIPYTRRGSNSTPASASRKSARNQGQAGTSALIKAQRLTAERNLEDKCKEKGTFSEPISLLPDSHLASVILDSGMVFRPKDGEPAEALSVVRAKELVQASLAATAMRLAREAAARAAAVPADGSEETPAAREPRSSPTGTGGPLLATDTGPGQRLLVDEGDEFGATHGRGSQAGSEGENHSVGAELAKPRRRRGRKSTLTLKDLCRLERVDIIGLQETIKAEFSAVELRRLEHGGQFAWSWLPAVGHSGGMLLGFRDECFEVGRWKKGTFFLSAEVLQRNNNRKWCFMLIYGPADHARTSEFLGELEGEVSACPLPLVVAGDFNLVRRTEDKSNGIVNWPRVRRFNDVLAGLALREIRRAGARFTWTNNQAVPIRSVLDRVFVSTSWESLFPLCTLTAITRIGSDHCPLILDNGEKGIKIPARFFFQTWWFGVPGFGELVKDKLVQAGVDSGPHRCCIDLWQGKSRGLRQFLKGWGANLGKQKRVVREGIMLQIAQLDRAADAGGLDEEGWALRYHLEEHIIQIDALEEEYWKQRSRVQWTLKGDACTAFFHAFANGRRRKCLIPRLVTETGEVTEQKELVDHIYGFYQGLMGAEGEERVFSLAPDLWPDALRVSEEENEELALTFTAQELDQVLAEMKPDSAPGPDGLPVAFFKRFWGDLRGLILQILNDFALGRVDIARLNYGIISLIPKLKGADTIKMFRPITLINVIFKFVAKAYATRLAPIAHRTIDRSQSAFIKGRCLHEGVLALHEIAHELRVKKLKGLLLKLDFEKAYDRVNWEFLREVLLRKGFSVGVVHRLMQLVSGGQTAININGEIGPFFRNRRGVRQGDPLSPILFDFLVDALAAILTKAKGAGHIQGVVEHLIPGGVTHLQYADDTMILLEPSTLGVANLKILLLCFENMSGLKINLSKSEVVVTGVNREEQLRVAESLNCSLGTLPLKYLGLPVADKTLSVADWHFLTEKVGHRVDPWQGLFLASAGRLELTNSCLSSLPMFAMGLYLLHDSTHGAMNKSRARFFWEGVGPKRKYMVDWDTVCKPKAYGGLGILNTKRMNIALMVKWVWKLYQGAEGLWADLLRAKYLGDDDIFSPRVPTKGSQFWNSIQKLKWYFKLGARHQVHDGNSTYFWLDWWAGAGPLRGRFPRLFECCDNPYITVAAVRSADGWHIRFRRAFGLAETVEWENLCRIFDMHPFSQGRDKVSWGLEESGDFSVNSLYCRMSLGAAVTHFKDVWKTRVPPKIKIFLWQLLRGRLPAGDQLVKRHGPSDGRCALCGEPEDCNHIFFGCYLARFMWAGVRELMGCDWNPAGAGQFLGLVQGLSGALRRLVWFTFAAQSWALWNIRNKLAIEGKMINNPADAILHMSLHMQRWRVLVRPRDRRLLEEAMLEVRRFRARARGNI</sequence>
<feature type="compositionally biased region" description="Basic and acidic residues" evidence="2">
    <location>
        <begin position="413"/>
        <end position="425"/>
    </location>
</feature>
<dbReference type="GO" id="GO:0003676">
    <property type="term" value="F:nucleic acid binding"/>
    <property type="evidence" value="ECO:0007669"/>
    <property type="project" value="InterPro"/>
</dbReference>
<feature type="region of interest" description="Disordered" evidence="2">
    <location>
        <begin position="724"/>
        <end position="812"/>
    </location>
</feature>
<evidence type="ECO:0000313" key="6">
    <source>
        <dbReference type="Proteomes" id="UP001231189"/>
    </source>
</evidence>
<keyword evidence="6" id="KW-1185">Reference proteome</keyword>
<accession>A0AAD8TFG6</accession>
<feature type="region of interest" description="Disordered" evidence="2">
    <location>
        <begin position="1067"/>
        <end position="1144"/>
    </location>
</feature>
<feature type="domain" description="Reverse transcriptase" evidence="4">
    <location>
        <begin position="1621"/>
        <end position="1899"/>
    </location>
</feature>
<dbReference type="Pfam" id="PF03372">
    <property type="entry name" value="Exo_endo_phos"/>
    <property type="match status" value="1"/>
</dbReference>
<name>A0AAD8TFG6_LOLMU</name>
<dbReference type="Proteomes" id="UP001231189">
    <property type="component" value="Unassembled WGS sequence"/>
</dbReference>
<dbReference type="InterPro" id="IPR026960">
    <property type="entry name" value="RVT-Znf"/>
</dbReference>
<feature type="region of interest" description="Disordered" evidence="2">
    <location>
        <begin position="86"/>
        <end position="167"/>
    </location>
</feature>
<dbReference type="PANTHER" id="PTHR33116:SF87">
    <property type="entry name" value="OS01G0158850 PROTEIN"/>
    <property type="match status" value="1"/>
</dbReference>
<dbReference type="CDD" id="cd01650">
    <property type="entry name" value="RT_nLTR_like"/>
    <property type="match status" value="1"/>
</dbReference>
<feature type="region of interest" description="Disordered" evidence="2">
    <location>
        <begin position="36"/>
        <end position="61"/>
    </location>
</feature>
<feature type="region of interest" description="Disordered" evidence="2">
    <location>
        <begin position="295"/>
        <end position="483"/>
    </location>
</feature>
<evidence type="ECO:0000313" key="5">
    <source>
        <dbReference type="EMBL" id="KAK1681516.1"/>
    </source>
</evidence>
<organism evidence="5 6">
    <name type="scientific">Lolium multiflorum</name>
    <name type="common">Italian ryegrass</name>
    <name type="synonym">Lolium perenne subsp. multiflorum</name>
    <dbReference type="NCBI Taxonomy" id="4521"/>
    <lineage>
        <taxon>Eukaryota</taxon>
        <taxon>Viridiplantae</taxon>
        <taxon>Streptophyta</taxon>
        <taxon>Embryophyta</taxon>
        <taxon>Tracheophyta</taxon>
        <taxon>Spermatophyta</taxon>
        <taxon>Magnoliopsida</taxon>
        <taxon>Liliopsida</taxon>
        <taxon>Poales</taxon>
        <taxon>Poaceae</taxon>
        <taxon>BOP clade</taxon>
        <taxon>Pooideae</taxon>
        <taxon>Poodae</taxon>
        <taxon>Poeae</taxon>
        <taxon>Poeae Chloroplast Group 2 (Poeae type)</taxon>
        <taxon>Loliodinae</taxon>
        <taxon>Loliinae</taxon>
        <taxon>Lolium</taxon>
    </lineage>
</organism>
<feature type="compositionally biased region" description="Polar residues" evidence="2">
    <location>
        <begin position="957"/>
        <end position="979"/>
    </location>
</feature>
<comment type="caution">
    <text evidence="5">The sequence shown here is derived from an EMBL/GenBank/DDBJ whole genome shotgun (WGS) entry which is preliminary data.</text>
</comment>
<feature type="compositionally biased region" description="Low complexity" evidence="2">
    <location>
        <begin position="141"/>
        <end position="162"/>
    </location>
</feature>
<dbReference type="EMBL" id="JAUUTY010000002">
    <property type="protein sequence ID" value="KAK1681516.1"/>
    <property type="molecule type" value="Genomic_DNA"/>
</dbReference>
<dbReference type="SUPFAM" id="SSF56672">
    <property type="entry name" value="DNA/RNA polymerases"/>
    <property type="match status" value="1"/>
</dbReference>
<feature type="compositionally biased region" description="Basic and acidic residues" evidence="2">
    <location>
        <begin position="390"/>
        <end position="403"/>
    </location>
</feature>
<dbReference type="InterPro" id="IPR043502">
    <property type="entry name" value="DNA/RNA_pol_sf"/>
</dbReference>
<feature type="compositionally biased region" description="Basic and acidic residues" evidence="2">
    <location>
        <begin position="300"/>
        <end position="327"/>
    </location>
</feature>
<keyword evidence="1" id="KW-0479">Metal-binding</keyword>
<evidence type="ECO:0000256" key="2">
    <source>
        <dbReference type="SAM" id="MobiDB-lite"/>
    </source>
</evidence>
<feature type="compositionally biased region" description="Acidic residues" evidence="2">
    <location>
        <begin position="750"/>
        <end position="762"/>
    </location>
</feature>
<protein>
    <recommendedName>
        <fullName evidence="7">Reverse transcriptase domain-containing protein</fullName>
    </recommendedName>
</protein>
<feature type="compositionally biased region" description="Basic and acidic residues" evidence="2">
    <location>
        <begin position="774"/>
        <end position="805"/>
    </location>
</feature>
<dbReference type="SUPFAM" id="SSF57756">
    <property type="entry name" value="Retrovirus zinc finger-like domains"/>
    <property type="match status" value="1"/>
</dbReference>
<feature type="region of interest" description="Disordered" evidence="2">
    <location>
        <begin position="943"/>
        <end position="979"/>
    </location>
</feature>
<dbReference type="SMART" id="SM00343">
    <property type="entry name" value="ZnF_C2HC"/>
    <property type="match status" value="2"/>
</dbReference>
<gene>
    <name evidence="5" type="ORF">QYE76_042364</name>
</gene>
<feature type="compositionally biased region" description="Basic and acidic residues" evidence="2">
    <location>
        <begin position="353"/>
        <end position="376"/>
    </location>
</feature>
<keyword evidence="1" id="KW-0862">Zinc</keyword>
<evidence type="ECO:0000256" key="1">
    <source>
        <dbReference type="PROSITE-ProRule" id="PRU00047"/>
    </source>
</evidence>
<dbReference type="InterPro" id="IPR036875">
    <property type="entry name" value="Znf_CCHC_sf"/>
</dbReference>
<feature type="region of interest" description="Disordered" evidence="2">
    <location>
        <begin position="875"/>
        <end position="915"/>
    </location>
</feature>
<evidence type="ECO:0000259" key="3">
    <source>
        <dbReference type="PROSITE" id="PS50158"/>
    </source>
</evidence>
<reference evidence="5" key="1">
    <citation type="submission" date="2023-07" db="EMBL/GenBank/DDBJ databases">
        <title>A chromosome-level genome assembly of Lolium multiflorum.</title>
        <authorList>
            <person name="Chen Y."/>
            <person name="Copetti D."/>
            <person name="Kolliker R."/>
            <person name="Studer B."/>
        </authorList>
    </citation>
    <scope>NUCLEOTIDE SEQUENCE</scope>
    <source>
        <strain evidence="5">02402/16</strain>
        <tissue evidence="5">Leaf</tissue>
    </source>
</reference>
<dbReference type="InterPro" id="IPR001878">
    <property type="entry name" value="Znf_CCHC"/>
</dbReference>
<feature type="compositionally biased region" description="Basic and acidic residues" evidence="2">
    <location>
        <begin position="898"/>
        <end position="908"/>
    </location>
</feature>